<dbReference type="GO" id="GO:0005737">
    <property type="term" value="C:cytoplasm"/>
    <property type="evidence" value="ECO:0007669"/>
    <property type="project" value="UniProtKB-SubCell"/>
</dbReference>
<dbReference type="PANTHER" id="PTHR19447:SF14">
    <property type="entry name" value="OOCYTE-EXPRESSED PROTEIN HOMOLOG"/>
    <property type="match status" value="1"/>
</dbReference>
<evidence type="ECO:0000256" key="2">
    <source>
        <dbReference type="ARBA" id="ARBA00004496"/>
    </source>
</evidence>
<dbReference type="CDD" id="cd12795">
    <property type="entry name" value="FILIA_N_like"/>
    <property type="match status" value="1"/>
</dbReference>
<feature type="domain" description="KH-like RNA-binding" evidence="6">
    <location>
        <begin position="84"/>
        <end position="169"/>
    </location>
</feature>
<evidence type="ECO:0000313" key="8">
    <source>
        <dbReference type="Proteomes" id="UP000694520"/>
    </source>
</evidence>
<dbReference type="InterPro" id="IPR051778">
    <property type="entry name" value="KHDC1"/>
</dbReference>
<dbReference type="GO" id="GO:0032991">
    <property type="term" value="C:protein-containing complex"/>
    <property type="evidence" value="ECO:0007669"/>
    <property type="project" value="TreeGrafter"/>
</dbReference>
<keyword evidence="8" id="KW-1185">Reference proteome</keyword>
<comment type="similarity">
    <text evidence="3">Belongs to the KHDC1 family.</text>
</comment>
<dbReference type="InterPro" id="IPR031952">
    <property type="entry name" value="MOEP19_KH-like"/>
</dbReference>
<keyword evidence="5" id="KW-0539">Nucleus</keyword>
<dbReference type="Ensembl" id="ENSBGRT00000017632.1">
    <property type="protein sequence ID" value="ENSBGRP00000015295.1"/>
    <property type="gene ID" value="ENSBGRG00000009579.1"/>
</dbReference>
<name>A0A8B9X0Y9_BOSMU</name>
<comment type="subcellular location">
    <subcellularLocation>
        <location evidence="2">Cytoplasm</location>
    </subcellularLocation>
    <subcellularLocation>
        <location evidence="1">Nucleus</location>
    </subcellularLocation>
</comment>
<dbReference type="GeneTree" id="ENSGT00940000162097"/>
<reference evidence="7" key="3">
    <citation type="submission" date="2025-09" db="UniProtKB">
        <authorList>
            <consortium name="Ensembl"/>
        </authorList>
    </citation>
    <scope>IDENTIFICATION</scope>
</reference>
<dbReference type="Proteomes" id="UP000694520">
    <property type="component" value="Chromosome 10"/>
</dbReference>
<sequence>MRNSRRRNICASPSPRAALWLGACAPEEAGPAGSRKWPRLRASPSPARAALLACGWSMVDNAGDYEARGDRLLGFPLPSPRVRIRPWWFPAQELRNPLVFFLEAWLADLIFGPDRALVPEMEWMSQALLMVDAVDAGNLVEVTVFARPAVQRQVKSVLLSQASVHREQRARGEGLGKHAWEEGRGNCLALPDFLPASRLPKTPCSVPTPFCW</sequence>
<reference evidence="7" key="1">
    <citation type="submission" date="2019-05" db="EMBL/GenBank/DDBJ databases">
        <authorList>
            <person name="Zhang S."/>
            <person name="Liu J."/>
        </authorList>
    </citation>
    <scope>NUCLEOTIDE SEQUENCE [LARGE SCALE GENOMIC DNA]</scope>
</reference>
<reference evidence="7" key="2">
    <citation type="submission" date="2025-08" db="UniProtKB">
        <authorList>
            <consortium name="Ensembl"/>
        </authorList>
    </citation>
    <scope>IDENTIFICATION</scope>
</reference>
<dbReference type="Pfam" id="PF16005">
    <property type="entry name" value="MOEP19"/>
    <property type="match status" value="1"/>
</dbReference>
<keyword evidence="4" id="KW-0963">Cytoplasm</keyword>
<evidence type="ECO:0000259" key="6">
    <source>
        <dbReference type="Pfam" id="PF16005"/>
    </source>
</evidence>
<dbReference type="GO" id="GO:0005634">
    <property type="term" value="C:nucleus"/>
    <property type="evidence" value="ECO:0007669"/>
    <property type="project" value="UniProtKB-SubCell"/>
</dbReference>
<proteinExistence type="inferred from homology"/>
<dbReference type="InterPro" id="IPR036612">
    <property type="entry name" value="KH_dom_type_1_sf"/>
</dbReference>
<accession>A0A8B9X0Y9</accession>
<dbReference type="GO" id="GO:0003723">
    <property type="term" value="F:RNA binding"/>
    <property type="evidence" value="ECO:0007669"/>
    <property type="project" value="InterPro"/>
</dbReference>
<dbReference type="PANTHER" id="PTHR19447">
    <property type="entry name" value="OOCYTE-EXPRESSED PROTEIN HOMOLOG-RELATED"/>
    <property type="match status" value="1"/>
</dbReference>
<dbReference type="Gene3D" id="3.30.1370.10">
    <property type="entry name" value="K Homology domain, type 1"/>
    <property type="match status" value="1"/>
</dbReference>
<evidence type="ECO:0000256" key="3">
    <source>
        <dbReference type="ARBA" id="ARBA00009081"/>
    </source>
</evidence>
<evidence type="ECO:0000256" key="5">
    <source>
        <dbReference type="ARBA" id="ARBA00023242"/>
    </source>
</evidence>
<evidence type="ECO:0000313" key="7">
    <source>
        <dbReference type="Ensembl" id="ENSBGRP00000015295.1"/>
    </source>
</evidence>
<organism evidence="7 8">
    <name type="scientific">Bos mutus grunniens</name>
    <name type="common">Wild yak</name>
    <name type="synonym">Bos grunniens</name>
    <dbReference type="NCBI Taxonomy" id="30521"/>
    <lineage>
        <taxon>Eukaryota</taxon>
        <taxon>Metazoa</taxon>
        <taxon>Chordata</taxon>
        <taxon>Craniata</taxon>
        <taxon>Vertebrata</taxon>
        <taxon>Euteleostomi</taxon>
        <taxon>Mammalia</taxon>
        <taxon>Eutheria</taxon>
        <taxon>Laurasiatheria</taxon>
        <taxon>Artiodactyla</taxon>
        <taxon>Ruminantia</taxon>
        <taxon>Pecora</taxon>
        <taxon>Bovidae</taxon>
        <taxon>Bovinae</taxon>
        <taxon>Bos</taxon>
    </lineage>
</organism>
<dbReference type="AlphaFoldDB" id="A0A8B9X0Y9"/>
<evidence type="ECO:0000256" key="4">
    <source>
        <dbReference type="ARBA" id="ARBA00022490"/>
    </source>
</evidence>
<dbReference type="GO" id="GO:0035088">
    <property type="term" value="P:establishment or maintenance of apical/basal cell polarity"/>
    <property type="evidence" value="ECO:0007669"/>
    <property type="project" value="TreeGrafter"/>
</dbReference>
<dbReference type="GO" id="GO:0009880">
    <property type="term" value="P:embryonic pattern specification"/>
    <property type="evidence" value="ECO:0007669"/>
    <property type="project" value="TreeGrafter"/>
</dbReference>
<protein>
    <recommendedName>
        <fullName evidence="6">KH-like RNA-binding domain-containing protein</fullName>
    </recommendedName>
</protein>
<evidence type="ECO:0000256" key="1">
    <source>
        <dbReference type="ARBA" id="ARBA00004123"/>
    </source>
</evidence>